<evidence type="ECO:0000256" key="2">
    <source>
        <dbReference type="ARBA" id="ARBA00022723"/>
    </source>
</evidence>
<dbReference type="PANTHER" id="PTHR11846:SF0">
    <property type="entry name" value="ADENYLOSUCCINATE SYNTHETASE"/>
    <property type="match status" value="1"/>
</dbReference>
<dbReference type="STRING" id="1754190.A0A1Y2D834"/>
<protein>
    <submittedName>
        <fullName evidence="7">p-loop containing nucleoside triphosphate hydrolase protein</fullName>
    </submittedName>
</protein>
<dbReference type="SMART" id="SM00788">
    <property type="entry name" value="Adenylsucc_synt"/>
    <property type="match status" value="1"/>
</dbReference>
<accession>A0A1Y2D834</accession>
<keyword evidence="3" id="KW-0547">Nucleotide-binding</keyword>
<evidence type="ECO:0000256" key="5">
    <source>
        <dbReference type="ARBA" id="ARBA00022842"/>
    </source>
</evidence>
<dbReference type="PANTHER" id="PTHR11846">
    <property type="entry name" value="ADENYLOSUCCINATE SYNTHETASE"/>
    <property type="match status" value="1"/>
</dbReference>
<evidence type="ECO:0000313" key="8">
    <source>
        <dbReference type="Proteomes" id="UP000193920"/>
    </source>
</evidence>
<keyword evidence="8" id="KW-1185">Reference proteome</keyword>
<dbReference type="GO" id="GO:0005737">
    <property type="term" value="C:cytoplasm"/>
    <property type="evidence" value="ECO:0007669"/>
    <property type="project" value="TreeGrafter"/>
</dbReference>
<dbReference type="Gene3D" id="3.40.440.10">
    <property type="entry name" value="Adenylosuccinate Synthetase, subunit A, domain 1"/>
    <property type="match status" value="1"/>
</dbReference>
<keyword evidence="6" id="KW-0342">GTP-binding</keyword>
<keyword evidence="4" id="KW-0658">Purine biosynthesis</keyword>
<dbReference type="GO" id="GO:0046040">
    <property type="term" value="P:IMP metabolic process"/>
    <property type="evidence" value="ECO:0007669"/>
    <property type="project" value="TreeGrafter"/>
</dbReference>
<sequence>MKRFGEFEYNLYVVESVNIINTKILVEGTTSLILDINFGTYPYVTFSNTSIGGVSCGFGISPKRIDNIYGVSQMINDYSSVNIIMLDVLDTFETIKIGMNYIYEDELPENVKKYVEMIEEIMGIPVEYVCVGIGRNSIIKKIF</sequence>
<evidence type="ECO:0000256" key="3">
    <source>
        <dbReference type="ARBA" id="ARBA00022741"/>
    </source>
</evidence>
<evidence type="ECO:0000256" key="4">
    <source>
        <dbReference type="ARBA" id="ARBA00022755"/>
    </source>
</evidence>
<dbReference type="GO" id="GO:0005525">
    <property type="term" value="F:GTP binding"/>
    <property type="evidence" value="ECO:0007669"/>
    <property type="project" value="UniProtKB-KW"/>
</dbReference>
<dbReference type="GO" id="GO:0016787">
    <property type="term" value="F:hydrolase activity"/>
    <property type="evidence" value="ECO:0007669"/>
    <property type="project" value="UniProtKB-KW"/>
</dbReference>
<dbReference type="EMBL" id="MCOG01000078">
    <property type="protein sequence ID" value="ORY55377.1"/>
    <property type="molecule type" value="Genomic_DNA"/>
</dbReference>
<dbReference type="AlphaFoldDB" id="A0A1Y2D834"/>
<dbReference type="InterPro" id="IPR042111">
    <property type="entry name" value="Adenylosuccinate_synth_dom3"/>
</dbReference>
<dbReference type="InterPro" id="IPR001114">
    <property type="entry name" value="Adenylosuccinate_synthetase"/>
</dbReference>
<dbReference type="OrthoDB" id="10265645at2759"/>
<comment type="caution">
    <text evidence="7">The sequence shown here is derived from an EMBL/GenBank/DDBJ whole genome shotgun (WGS) entry which is preliminary data.</text>
</comment>
<dbReference type="InterPro" id="IPR042109">
    <property type="entry name" value="Adenylosuccinate_synth_dom1"/>
</dbReference>
<organism evidence="7 8">
    <name type="scientific">Neocallimastix californiae</name>
    <dbReference type="NCBI Taxonomy" id="1754190"/>
    <lineage>
        <taxon>Eukaryota</taxon>
        <taxon>Fungi</taxon>
        <taxon>Fungi incertae sedis</taxon>
        <taxon>Chytridiomycota</taxon>
        <taxon>Chytridiomycota incertae sedis</taxon>
        <taxon>Neocallimastigomycetes</taxon>
        <taxon>Neocallimastigales</taxon>
        <taxon>Neocallimastigaceae</taxon>
        <taxon>Neocallimastix</taxon>
    </lineage>
</organism>
<evidence type="ECO:0000313" key="7">
    <source>
        <dbReference type="EMBL" id="ORY55377.1"/>
    </source>
</evidence>
<dbReference type="InterPro" id="IPR027417">
    <property type="entry name" value="P-loop_NTPase"/>
</dbReference>
<evidence type="ECO:0000256" key="1">
    <source>
        <dbReference type="ARBA" id="ARBA00022598"/>
    </source>
</evidence>
<dbReference type="Pfam" id="PF00709">
    <property type="entry name" value="Adenylsucc_synt"/>
    <property type="match status" value="2"/>
</dbReference>
<dbReference type="GO" id="GO:0004019">
    <property type="term" value="F:adenylosuccinate synthase activity"/>
    <property type="evidence" value="ECO:0007669"/>
    <property type="project" value="InterPro"/>
</dbReference>
<keyword evidence="7" id="KW-0378">Hydrolase</keyword>
<reference evidence="7 8" key="1">
    <citation type="submission" date="2016-08" db="EMBL/GenBank/DDBJ databases">
        <title>A Parts List for Fungal Cellulosomes Revealed by Comparative Genomics.</title>
        <authorList>
            <consortium name="DOE Joint Genome Institute"/>
            <person name="Haitjema C.H."/>
            <person name="Gilmore S.P."/>
            <person name="Henske J.K."/>
            <person name="Solomon K.V."/>
            <person name="De Groot R."/>
            <person name="Kuo A."/>
            <person name="Mondo S.J."/>
            <person name="Salamov A.A."/>
            <person name="Labutti K."/>
            <person name="Zhao Z."/>
            <person name="Chiniquy J."/>
            <person name="Barry K."/>
            <person name="Brewer H.M."/>
            <person name="Purvine S.O."/>
            <person name="Wright A.T."/>
            <person name="Boxma B."/>
            <person name="Van Alen T."/>
            <person name="Hackstein J.H."/>
            <person name="Baker S.E."/>
            <person name="Grigoriev I.V."/>
            <person name="O'Malley M.A."/>
        </authorList>
    </citation>
    <scope>NUCLEOTIDE SEQUENCE [LARGE SCALE GENOMIC DNA]</scope>
    <source>
        <strain evidence="7 8">G1</strain>
    </source>
</reference>
<dbReference type="GO" id="GO:0044208">
    <property type="term" value="P:'de novo' AMP biosynthetic process"/>
    <property type="evidence" value="ECO:0007669"/>
    <property type="project" value="TreeGrafter"/>
</dbReference>
<keyword evidence="1" id="KW-0436">Ligase</keyword>
<gene>
    <name evidence="7" type="ORF">LY90DRAFT_523306</name>
</gene>
<evidence type="ECO:0000256" key="6">
    <source>
        <dbReference type="ARBA" id="ARBA00023134"/>
    </source>
</evidence>
<proteinExistence type="predicted"/>
<dbReference type="Proteomes" id="UP000193920">
    <property type="component" value="Unassembled WGS sequence"/>
</dbReference>
<dbReference type="SUPFAM" id="SSF52540">
    <property type="entry name" value="P-loop containing nucleoside triphosphate hydrolases"/>
    <property type="match status" value="1"/>
</dbReference>
<dbReference type="Gene3D" id="3.90.170.10">
    <property type="entry name" value="Adenylosuccinate Synthetase, subunit A, domain 3"/>
    <property type="match status" value="1"/>
</dbReference>
<keyword evidence="2" id="KW-0479">Metal-binding</keyword>
<dbReference type="GO" id="GO:0046872">
    <property type="term" value="F:metal ion binding"/>
    <property type="evidence" value="ECO:0007669"/>
    <property type="project" value="UniProtKB-KW"/>
</dbReference>
<keyword evidence="5" id="KW-0460">Magnesium</keyword>
<name>A0A1Y2D834_9FUNG</name>